<keyword evidence="2" id="KW-1185">Reference proteome</keyword>
<sequence>MDTNLREEVHTLAEEAFHLHLISGYGDGEYDNEYQIVYKGKPRHLPLERAKAFLTDLIQPEVKSFNQFRLGWMLLLESYRRRSKDSRAL</sequence>
<name>A0A1Z4JAD9_LEPBY</name>
<dbReference type="AlphaFoldDB" id="A0A1Z4JAD9"/>
<proteinExistence type="predicted"/>
<dbReference type="Proteomes" id="UP000217895">
    <property type="component" value="Chromosome"/>
</dbReference>
<evidence type="ECO:0000313" key="1">
    <source>
        <dbReference type="EMBL" id="BAY53739.1"/>
    </source>
</evidence>
<dbReference type="EMBL" id="AP018203">
    <property type="protein sequence ID" value="BAY53739.1"/>
    <property type="molecule type" value="Genomic_DNA"/>
</dbReference>
<reference evidence="1 2" key="1">
    <citation type="submission" date="2017-06" db="EMBL/GenBank/DDBJ databases">
        <title>Genome sequencing of cyanobaciteial culture collection at National Institute for Environmental Studies (NIES).</title>
        <authorList>
            <person name="Hirose Y."/>
            <person name="Shimura Y."/>
            <person name="Fujisawa T."/>
            <person name="Nakamura Y."/>
            <person name="Kawachi M."/>
        </authorList>
    </citation>
    <scope>NUCLEOTIDE SEQUENCE [LARGE SCALE GENOMIC DNA]</scope>
    <source>
        <strain evidence="1 2">NIES-2135</strain>
    </source>
</reference>
<protein>
    <submittedName>
        <fullName evidence="1">Uncharacterized protein</fullName>
    </submittedName>
</protein>
<gene>
    <name evidence="1" type="ORF">NIES2135_05500</name>
</gene>
<evidence type="ECO:0000313" key="2">
    <source>
        <dbReference type="Proteomes" id="UP000217895"/>
    </source>
</evidence>
<accession>A0A1Z4JAD9</accession>
<organism evidence="1 2">
    <name type="scientific">Leptolyngbya boryana NIES-2135</name>
    <dbReference type="NCBI Taxonomy" id="1973484"/>
    <lineage>
        <taxon>Bacteria</taxon>
        <taxon>Bacillati</taxon>
        <taxon>Cyanobacteriota</taxon>
        <taxon>Cyanophyceae</taxon>
        <taxon>Leptolyngbyales</taxon>
        <taxon>Leptolyngbyaceae</taxon>
        <taxon>Leptolyngbya group</taxon>
        <taxon>Leptolyngbya</taxon>
    </lineage>
</organism>